<dbReference type="EMBL" id="JMIU01000001">
    <property type="protein sequence ID" value="KDN96467.1"/>
    <property type="molecule type" value="Genomic_DNA"/>
</dbReference>
<evidence type="ECO:0000313" key="6">
    <source>
        <dbReference type="Proteomes" id="UP000027341"/>
    </source>
</evidence>
<dbReference type="RefSeq" id="WP_029912684.1">
    <property type="nucleotide sequence ID" value="NZ_AP020335.1"/>
</dbReference>
<dbReference type="Proteomes" id="UP000027341">
    <property type="component" value="Unassembled WGS sequence"/>
</dbReference>
<comment type="similarity">
    <text evidence="1">Belongs to the membrane fusion protein (MFP) (TC 8.A.1) family.</text>
</comment>
<evidence type="ECO:0000256" key="1">
    <source>
        <dbReference type="ARBA" id="ARBA00009477"/>
    </source>
</evidence>
<evidence type="ECO:0000256" key="2">
    <source>
        <dbReference type="SAM" id="SignalP"/>
    </source>
</evidence>
<proteinExistence type="inferred from homology"/>
<protein>
    <submittedName>
        <fullName evidence="5">Secretion protein HlyD</fullName>
    </submittedName>
</protein>
<dbReference type="Pfam" id="PF25989">
    <property type="entry name" value="YknX_C"/>
    <property type="match status" value="1"/>
</dbReference>
<dbReference type="Gene3D" id="2.40.30.170">
    <property type="match status" value="1"/>
</dbReference>
<dbReference type="SUPFAM" id="SSF111369">
    <property type="entry name" value="HlyD-like secretion proteins"/>
    <property type="match status" value="1"/>
</dbReference>
<dbReference type="PROSITE" id="PS51257">
    <property type="entry name" value="PROKAR_LIPOPROTEIN"/>
    <property type="match status" value="1"/>
</dbReference>
<feature type="domain" description="CzcB-like barrel-sandwich hybrid" evidence="3">
    <location>
        <begin position="63"/>
        <end position="193"/>
    </location>
</feature>
<keyword evidence="2" id="KW-0732">Signal</keyword>
<evidence type="ECO:0000259" key="4">
    <source>
        <dbReference type="Pfam" id="PF25989"/>
    </source>
</evidence>
<dbReference type="Gene3D" id="1.10.287.470">
    <property type="entry name" value="Helix hairpin bin"/>
    <property type="match status" value="1"/>
</dbReference>
<dbReference type="InterPro" id="IPR058637">
    <property type="entry name" value="YknX-like_C"/>
</dbReference>
<evidence type="ECO:0000313" key="5">
    <source>
        <dbReference type="EMBL" id="KDN96467.1"/>
    </source>
</evidence>
<dbReference type="Gene3D" id="2.40.420.20">
    <property type="match status" value="1"/>
</dbReference>
<dbReference type="GO" id="GO:1990281">
    <property type="term" value="C:efflux pump complex"/>
    <property type="evidence" value="ECO:0007669"/>
    <property type="project" value="TreeGrafter"/>
</dbReference>
<dbReference type="STRING" id="28885.EI16_09380"/>
<feature type="chain" id="PRO_5001632518" evidence="2">
    <location>
        <begin position="22"/>
        <end position="366"/>
    </location>
</feature>
<organism evidence="5 6">
    <name type="scientific">Hydrogenovibrio marinus</name>
    <dbReference type="NCBI Taxonomy" id="28885"/>
    <lineage>
        <taxon>Bacteria</taxon>
        <taxon>Pseudomonadati</taxon>
        <taxon>Pseudomonadota</taxon>
        <taxon>Gammaproteobacteria</taxon>
        <taxon>Thiotrichales</taxon>
        <taxon>Piscirickettsiaceae</taxon>
        <taxon>Hydrogenovibrio</taxon>
    </lineage>
</organism>
<reference evidence="5 6" key="1">
    <citation type="submission" date="2014-04" db="EMBL/GenBank/DDBJ databases">
        <title>Draft genome sequence of Hydrogenovibrio marinus MH-110, a model organism for aerobic H2 metabolism.</title>
        <authorList>
            <person name="Cha H.J."/>
            <person name="Jo B.H."/>
            <person name="Hwang B.H."/>
        </authorList>
    </citation>
    <scope>NUCLEOTIDE SEQUENCE [LARGE SCALE GENOMIC DNA]</scope>
    <source>
        <strain evidence="5 6">MH-110</strain>
    </source>
</reference>
<dbReference type="AlphaFoldDB" id="A0A066ZSI6"/>
<feature type="domain" description="YknX-like C-terminal permuted SH3-like" evidence="4">
    <location>
        <begin position="287"/>
        <end position="351"/>
    </location>
</feature>
<sequence>MKVLAKAIVLGVMSVSMVACQSENSAEKTPPVQNVKVDVETVSLGAIPLKVVVPGAIVPDQKAMISSRLMGYIKDLNVKVGQSVKQGQELFSIDSSDVKSGILKAKSGYQQAEAALLDAKLDYDRFKKLYEEESASKQQFDKISLQYKVAQENLVAAKTNLDQAKSQLQYSNVKAPFNGVVVQKMAVAGDLAAPGNPVLALENRDSLSVQTQVSQDLYSVLRIGDTAEVLIDGQDKPMIGTIYTLVSAADPKTRTHTVKLSLPTSSIDVNSGTFTHVGFKRGDRQTIMVPKSAVVVRSGIQGVFVDENNQANFRMVRLGESIGDNIEVKAGLNLGDVIVVKNNQSLLNGDHLVVENKPADVKAADK</sequence>
<dbReference type="InterPro" id="IPR058647">
    <property type="entry name" value="BSH_CzcB-like"/>
</dbReference>
<name>A0A066ZSI6_HYDMR</name>
<dbReference type="NCBIfam" id="TIGR01730">
    <property type="entry name" value="RND_mfp"/>
    <property type="match status" value="1"/>
</dbReference>
<dbReference type="GO" id="GO:0015562">
    <property type="term" value="F:efflux transmembrane transporter activity"/>
    <property type="evidence" value="ECO:0007669"/>
    <property type="project" value="TreeGrafter"/>
</dbReference>
<gene>
    <name evidence="5" type="ORF">EI16_09380</name>
</gene>
<dbReference type="PANTHER" id="PTHR30469:SF15">
    <property type="entry name" value="HLYD FAMILY OF SECRETION PROTEINS"/>
    <property type="match status" value="1"/>
</dbReference>
<dbReference type="PANTHER" id="PTHR30469">
    <property type="entry name" value="MULTIDRUG RESISTANCE PROTEIN MDTA"/>
    <property type="match status" value="1"/>
</dbReference>
<evidence type="ECO:0000259" key="3">
    <source>
        <dbReference type="Pfam" id="PF25973"/>
    </source>
</evidence>
<keyword evidence="6" id="KW-1185">Reference proteome</keyword>
<feature type="signal peptide" evidence="2">
    <location>
        <begin position="1"/>
        <end position="21"/>
    </location>
</feature>
<dbReference type="Pfam" id="PF25973">
    <property type="entry name" value="BSH_CzcB"/>
    <property type="match status" value="1"/>
</dbReference>
<comment type="caution">
    <text evidence="5">The sequence shown here is derived from an EMBL/GenBank/DDBJ whole genome shotgun (WGS) entry which is preliminary data.</text>
</comment>
<dbReference type="Gene3D" id="2.40.50.100">
    <property type="match status" value="1"/>
</dbReference>
<accession>A0A066ZSI6</accession>
<dbReference type="InterPro" id="IPR006143">
    <property type="entry name" value="RND_pump_MFP"/>
</dbReference>